<gene>
    <name evidence="1" type="ORF">PC5_00156</name>
</gene>
<protein>
    <submittedName>
        <fullName evidence="1">Putative baseplate wedge subunit</fullName>
    </submittedName>
</protein>
<organism evidence="1 2">
    <name type="scientific">Campylobacter phage PC5</name>
    <dbReference type="NCBI Taxonomy" id="1541690"/>
    <lineage>
        <taxon>Viruses</taxon>
        <taxon>Duplodnaviria</taxon>
        <taxon>Heunggongvirae</taxon>
        <taxon>Uroviricota</taxon>
        <taxon>Caudoviricetes</taxon>
        <taxon>Connertonviridae</taxon>
        <taxon>Fletchervirus</taxon>
        <taxon>Fletchervirus PC5</taxon>
    </lineage>
</organism>
<accession>A0A1B0XVV9</accession>
<sequence>MADNILIPYNYDDIKDEVIKLLKNKGYNADVKSSNANLLADILSYLAYSINVNTSFQAGEMLLSTAQYRKNILMGARQLGYEASRKVSYVYSLEIKPLKDDTKDDDNEDKRIYSIPKYTMFNSGSNTYYYMGSDIEVELSNKDITTGKASTIKIDVKEGILHKWDKNKDTQVFTIKAIEQNRSIKSSNKISLYQDNIEENGLEVFVTYIDIETGDSKVDEYWEKSDQFMIDADSDTNKKYFVLNNIDYSGVDIYFSISGIGTNLLPGSTVKVTYLESKGSSGKCGDNFAFSQNTYPFNLMEIDKFETKIVGTDEETNSSIKENAPIFHNSANRAVTVRDYIAICNRYTNIYQTQVWGGDEEQVVQLGHIWFSFIPEYRNQDFSLDETTQTYSLVNKNDSYYLKQSELRSNTLDKNGYLVNKGIFDELDSYKIMTMELHNRYPIYMDFDYEIRIIKQNIVVSKNETQDKLFNILKDYFKSDIESFESSYFHSSVIKRLGTELYDLSGIQVDVSMNIPLYLRNKEPNKDILYIYLAIPFEQIITKTQDDQNELHVNLLPQISSDDFGGKLEVDFKNPIKGFTVIGSSNAIIGTFDVGNGQSAVFNGKNVVTSDGLIIKNTNISFNIFTNGTIIGTYKIIYDNRRRFIVIEITDSIVLSSLDNITPKYIRVKYSDDNLSFYKNTIARLSSVKFVSESDVI</sequence>
<name>A0A1B0XVV9_9CAUD</name>
<dbReference type="Proteomes" id="UP000221511">
    <property type="component" value="Segment"/>
</dbReference>
<evidence type="ECO:0000313" key="2">
    <source>
        <dbReference type="Proteomes" id="UP000221511"/>
    </source>
</evidence>
<proteinExistence type="predicted"/>
<reference evidence="1 2" key="1">
    <citation type="submission" date="2016-05" db="EMBL/GenBank/DDBJ databases">
        <title>Campylobacter bacteriophages isolated in Slovenia.</title>
        <authorList>
            <person name="Janez N."/>
            <person name="Peterka M."/>
            <person name="Accetto T."/>
        </authorList>
    </citation>
    <scope>NUCLEOTIDE SEQUENCE [LARGE SCALE GENOMIC DNA]</scope>
</reference>
<evidence type="ECO:0000313" key="1">
    <source>
        <dbReference type="EMBL" id="ANH51275.1"/>
    </source>
</evidence>
<keyword evidence="2" id="KW-1185">Reference proteome</keyword>
<dbReference type="EMBL" id="KX229736">
    <property type="protein sequence ID" value="ANH51275.1"/>
    <property type="molecule type" value="Genomic_DNA"/>
</dbReference>